<sequence length="386" mass="42417">MASELSLYGFNSQNEARRLKEGGPASVSLLRANLETFVDHGLTDTAVSKKYSLKLYPDGTQRFVLSNGQIGDIIETDPSQRGGITQPGMAAVFEALRNSPLRTIVLQYSPIGPSSFEETQRGDYKRGYYHSGQLYVFRHNNDGVAEASAVTISNEVIALGILNSFGLPLPKGLKQTTEDFITYYTLSPVATNLDICDLTNRLRTASWRNMMVHKNKHGSVVTLLNIANQINVAFEGTLEGEGKILAEKIIDRFIEEKGTVKFTKQQVREIYLTTTVWYGRRYGWSDIEIATACGGSKHAMGSLIRELALSTSFGELLTPSSPLFRKMRESLSLAVTGDLRVTTCPICNNEVRFLASNVLARSYLECSNCGASTNCVEPIVKGSKAA</sequence>
<protein>
    <submittedName>
        <fullName evidence="1">Uncharacterized protein</fullName>
    </submittedName>
</protein>
<accession>A0A1F7G8K7</accession>
<dbReference type="Proteomes" id="UP000178372">
    <property type="component" value="Unassembled WGS sequence"/>
</dbReference>
<dbReference type="AlphaFoldDB" id="A0A1F7G8K7"/>
<proteinExistence type="predicted"/>
<gene>
    <name evidence="1" type="ORF">A2690_00330</name>
</gene>
<dbReference type="EMBL" id="MFZF01000033">
    <property type="protein sequence ID" value="OGK15210.1"/>
    <property type="molecule type" value="Genomic_DNA"/>
</dbReference>
<name>A0A1F7G8K7_9BACT</name>
<evidence type="ECO:0000313" key="1">
    <source>
        <dbReference type="EMBL" id="OGK15210.1"/>
    </source>
</evidence>
<reference evidence="1 2" key="1">
    <citation type="journal article" date="2016" name="Nat. Commun.">
        <title>Thousands of microbial genomes shed light on interconnected biogeochemical processes in an aquifer system.</title>
        <authorList>
            <person name="Anantharaman K."/>
            <person name="Brown C.T."/>
            <person name="Hug L.A."/>
            <person name="Sharon I."/>
            <person name="Castelle C.J."/>
            <person name="Probst A.J."/>
            <person name="Thomas B.C."/>
            <person name="Singh A."/>
            <person name="Wilkins M.J."/>
            <person name="Karaoz U."/>
            <person name="Brodie E.L."/>
            <person name="Williams K.H."/>
            <person name="Hubbard S.S."/>
            <person name="Banfield J.F."/>
        </authorList>
    </citation>
    <scope>NUCLEOTIDE SEQUENCE [LARGE SCALE GENOMIC DNA]</scope>
</reference>
<evidence type="ECO:0000313" key="2">
    <source>
        <dbReference type="Proteomes" id="UP000178372"/>
    </source>
</evidence>
<organism evidence="1 2">
    <name type="scientific">Candidatus Roizmanbacteria bacterium RIFCSPHIGHO2_01_FULL_39_12b</name>
    <dbReference type="NCBI Taxonomy" id="1802030"/>
    <lineage>
        <taxon>Bacteria</taxon>
        <taxon>Candidatus Roizmaniibacteriota</taxon>
    </lineage>
</organism>
<comment type="caution">
    <text evidence="1">The sequence shown here is derived from an EMBL/GenBank/DDBJ whole genome shotgun (WGS) entry which is preliminary data.</text>
</comment>